<proteinExistence type="predicted"/>
<dbReference type="Gene3D" id="3.30.450.20">
    <property type="entry name" value="PAS domain"/>
    <property type="match status" value="1"/>
</dbReference>
<dbReference type="EMBL" id="JACJID010000001">
    <property type="protein sequence ID" value="MBA8924322.1"/>
    <property type="molecule type" value="Genomic_DNA"/>
</dbReference>
<dbReference type="Proteomes" id="UP000517916">
    <property type="component" value="Unassembled WGS sequence"/>
</dbReference>
<reference evidence="2 3" key="1">
    <citation type="submission" date="2020-08" db="EMBL/GenBank/DDBJ databases">
        <title>Genomic Encyclopedia of Archaeal and Bacterial Type Strains, Phase II (KMG-II): from individual species to whole genera.</title>
        <authorList>
            <person name="Goeker M."/>
        </authorList>
    </citation>
    <scope>NUCLEOTIDE SEQUENCE [LARGE SCALE GENOMIC DNA]</scope>
    <source>
        <strain evidence="2 3">DSM 43850</strain>
    </source>
</reference>
<name>A0ABR6BC82_9PSEU</name>
<evidence type="ECO:0000313" key="2">
    <source>
        <dbReference type="EMBL" id="MBA8924322.1"/>
    </source>
</evidence>
<organism evidence="2 3">
    <name type="scientific">Kutzneria viridogrisea</name>
    <dbReference type="NCBI Taxonomy" id="47990"/>
    <lineage>
        <taxon>Bacteria</taxon>
        <taxon>Bacillati</taxon>
        <taxon>Actinomycetota</taxon>
        <taxon>Actinomycetes</taxon>
        <taxon>Pseudonocardiales</taxon>
        <taxon>Pseudonocardiaceae</taxon>
        <taxon>Kutzneria</taxon>
    </lineage>
</organism>
<dbReference type="Gene3D" id="3.30.450.40">
    <property type="match status" value="1"/>
</dbReference>
<dbReference type="InterPro" id="IPR013656">
    <property type="entry name" value="PAS_4"/>
</dbReference>
<feature type="domain" description="ANTAR" evidence="1">
    <location>
        <begin position="305"/>
        <end position="360"/>
    </location>
</feature>
<dbReference type="InterPro" id="IPR029016">
    <property type="entry name" value="GAF-like_dom_sf"/>
</dbReference>
<dbReference type="SUPFAM" id="SSF55785">
    <property type="entry name" value="PYP-like sensor domain (PAS domain)"/>
    <property type="match status" value="1"/>
</dbReference>
<dbReference type="InterPro" id="IPR003018">
    <property type="entry name" value="GAF"/>
</dbReference>
<dbReference type="RefSeq" id="WP_182836699.1">
    <property type="nucleotide sequence ID" value="NZ_BAAABQ010000007.1"/>
</dbReference>
<dbReference type="InterPro" id="IPR005561">
    <property type="entry name" value="ANTAR"/>
</dbReference>
<sequence>MHESLRSVADSALFEATAAPYLVLDTGLRIRAVNSAYLRATRRTREELLDLLLFEVFPADPCAEGVRNLRASLERVLRYGRPDAMGVQPYDIPPPGGTGEFVCRTWSLVNSPLLDEAGRVVGVLHHAEDVTALAESARRNEIIATCYRGAYQALAADDPLAGWFGLAEAVCSAAVQRLNSVDAAALSLRTPDGVEELLAATDEWARRLEELHYALGEGPGVSAFLDGRPALAPDLSDAPRWPVFADAALAMGAVAVFAFPLQANGAPLGTVRLYSRGPGLLDGQQSADAAVLAQVATASLLDEGAAHRLSERPGHYQDVNLAAGMLAAQGGVGVAEALSRLRAHAFGQDRRLLAVAAEVVAGRLRFADLSD</sequence>
<dbReference type="InterPro" id="IPR035965">
    <property type="entry name" value="PAS-like_dom_sf"/>
</dbReference>
<gene>
    <name evidence="2" type="ORF">BC739_001519</name>
</gene>
<evidence type="ECO:0000313" key="3">
    <source>
        <dbReference type="Proteomes" id="UP000517916"/>
    </source>
</evidence>
<dbReference type="Pfam" id="PF13185">
    <property type="entry name" value="GAF_2"/>
    <property type="match status" value="1"/>
</dbReference>
<dbReference type="SMART" id="SM01012">
    <property type="entry name" value="ANTAR"/>
    <property type="match status" value="1"/>
</dbReference>
<dbReference type="SUPFAM" id="SSF55781">
    <property type="entry name" value="GAF domain-like"/>
    <property type="match status" value="1"/>
</dbReference>
<dbReference type="Pfam" id="PF08448">
    <property type="entry name" value="PAS_4"/>
    <property type="match status" value="1"/>
</dbReference>
<accession>A0ABR6BC82</accession>
<protein>
    <submittedName>
        <fullName evidence="2">Antitoxin component HigA of HigAB toxin-antitoxin module</fullName>
    </submittedName>
</protein>
<evidence type="ECO:0000259" key="1">
    <source>
        <dbReference type="SMART" id="SM01012"/>
    </source>
</evidence>
<comment type="caution">
    <text evidence="2">The sequence shown here is derived from an EMBL/GenBank/DDBJ whole genome shotgun (WGS) entry which is preliminary data.</text>
</comment>
<keyword evidence="3" id="KW-1185">Reference proteome</keyword>